<organism evidence="3 4">
    <name type="scientific">Gluconacetobacter liquefaciens</name>
    <name type="common">Acetobacter liquefaciens</name>
    <dbReference type="NCBI Taxonomy" id="89584"/>
    <lineage>
        <taxon>Bacteria</taxon>
        <taxon>Pseudomonadati</taxon>
        <taxon>Pseudomonadota</taxon>
        <taxon>Alphaproteobacteria</taxon>
        <taxon>Acetobacterales</taxon>
        <taxon>Acetobacteraceae</taxon>
        <taxon>Gluconacetobacter</taxon>
    </lineage>
</organism>
<keyword evidence="3" id="KW-0223">Dioxygenase</keyword>
<protein>
    <submittedName>
        <fullName evidence="2 3">Dioxygenase</fullName>
    </submittedName>
</protein>
<dbReference type="OrthoDB" id="9790889at2"/>
<dbReference type="GO" id="GO:0008270">
    <property type="term" value="F:zinc ion binding"/>
    <property type="evidence" value="ECO:0007669"/>
    <property type="project" value="InterPro"/>
</dbReference>
<keyword evidence="1" id="KW-0560">Oxidoreductase</keyword>
<evidence type="ECO:0000313" key="3">
    <source>
        <dbReference type="EMBL" id="RDI36831.1"/>
    </source>
</evidence>
<keyword evidence="4" id="KW-1185">Reference proteome</keyword>
<dbReference type="CDD" id="cd07363">
    <property type="entry name" value="45_DOPA_Dioxygenase"/>
    <property type="match status" value="1"/>
</dbReference>
<dbReference type="EMBL" id="JABEQI010000007">
    <property type="protein sequence ID" value="MBB2187285.1"/>
    <property type="molecule type" value="Genomic_DNA"/>
</dbReference>
<dbReference type="Proteomes" id="UP000562982">
    <property type="component" value="Unassembled WGS sequence"/>
</dbReference>
<dbReference type="PANTHER" id="PTHR30096:SF0">
    <property type="entry name" value="4,5-DOPA DIOXYGENASE EXTRADIOL-LIKE PROTEIN"/>
    <property type="match status" value="1"/>
</dbReference>
<gene>
    <name evidence="3" type="ORF">C7453_108123</name>
    <name evidence="2" type="ORF">HLH32_13015</name>
</gene>
<dbReference type="GO" id="GO:0051213">
    <property type="term" value="F:dioxygenase activity"/>
    <property type="evidence" value="ECO:0007669"/>
    <property type="project" value="UniProtKB-KW"/>
</dbReference>
<reference evidence="2 5" key="2">
    <citation type="submission" date="2020-04" db="EMBL/GenBank/DDBJ databases">
        <title>Description of novel Gluconacetobacter.</title>
        <authorList>
            <person name="Sombolestani A."/>
        </authorList>
    </citation>
    <scope>NUCLEOTIDE SEQUENCE [LARGE SCALE GENOMIC DNA]</scope>
    <source>
        <strain evidence="2 5">LMG 1382</strain>
    </source>
</reference>
<sequence length="118" mass="13239">MARALRLLREEGILIIGTGNIVHNLGRMNWARQDCPPHDWAARFEDRIVQAVMAGDVQQVIEYEQLGDAALLSVPTPDHDWPLLYTVGVARDTDRVVCAPSHIEHGSLSMTSIAWWPE</sequence>
<dbReference type="SUPFAM" id="SSF53213">
    <property type="entry name" value="LigB-like"/>
    <property type="match status" value="1"/>
</dbReference>
<evidence type="ECO:0000256" key="1">
    <source>
        <dbReference type="ARBA" id="ARBA00023002"/>
    </source>
</evidence>
<dbReference type="InterPro" id="IPR014436">
    <property type="entry name" value="Extradiol_dOase_DODA"/>
</dbReference>
<dbReference type="EMBL" id="QQAW01000008">
    <property type="protein sequence ID" value="RDI36831.1"/>
    <property type="molecule type" value="Genomic_DNA"/>
</dbReference>
<dbReference type="AlphaFoldDB" id="A0A370FYX8"/>
<dbReference type="Gene3D" id="3.40.830.10">
    <property type="entry name" value="LigB-like"/>
    <property type="match status" value="1"/>
</dbReference>
<proteinExistence type="predicted"/>
<accession>A0A370FYX8</accession>
<reference evidence="3 4" key="1">
    <citation type="submission" date="2018-07" db="EMBL/GenBank/DDBJ databases">
        <title>Genomic Encyclopedia of Type Strains, Phase IV (KMG-IV): sequencing the most valuable type-strain genomes for metagenomic binning, comparative biology and taxonomic classification.</title>
        <authorList>
            <person name="Goeker M."/>
        </authorList>
    </citation>
    <scope>NUCLEOTIDE SEQUENCE [LARGE SCALE GENOMIC DNA]</scope>
    <source>
        <strain evidence="3 4">DSM 5603</strain>
    </source>
</reference>
<dbReference type="Proteomes" id="UP000254958">
    <property type="component" value="Unassembled WGS sequence"/>
</dbReference>
<dbReference type="PANTHER" id="PTHR30096">
    <property type="entry name" value="4,5-DOPA DIOXYGENASE EXTRADIOL-LIKE PROTEIN"/>
    <property type="match status" value="1"/>
</dbReference>
<name>A0A370FYX8_GLULI</name>
<evidence type="ECO:0000313" key="2">
    <source>
        <dbReference type="EMBL" id="MBB2187285.1"/>
    </source>
</evidence>
<evidence type="ECO:0000313" key="4">
    <source>
        <dbReference type="Proteomes" id="UP000254958"/>
    </source>
</evidence>
<comment type="caution">
    <text evidence="3">The sequence shown here is derived from an EMBL/GenBank/DDBJ whole genome shotgun (WGS) entry which is preliminary data.</text>
</comment>
<evidence type="ECO:0000313" key="5">
    <source>
        <dbReference type="Proteomes" id="UP000562982"/>
    </source>
</evidence>